<keyword evidence="1" id="KW-0238">DNA-binding</keyword>
<evidence type="ECO:0000313" key="2">
    <source>
        <dbReference type="Proteomes" id="UP000284296"/>
    </source>
</evidence>
<dbReference type="EMBL" id="QRXG01000030">
    <property type="protein sequence ID" value="RGT78975.1"/>
    <property type="molecule type" value="Genomic_DNA"/>
</dbReference>
<dbReference type="RefSeq" id="WP_118004743.1">
    <property type="nucleotide sequence ID" value="NZ_QRXF01000030.1"/>
</dbReference>
<accession>A0A412Q0N9</accession>
<dbReference type="Proteomes" id="UP000284296">
    <property type="component" value="Unassembled WGS sequence"/>
</dbReference>
<name>A0A412Q0N9_9FIRM</name>
<dbReference type="AlphaFoldDB" id="A0A412Q0N9"/>
<protein>
    <submittedName>
        <fullName evidence="1">DNA-binding protein</fullName>
    </submittedName>
</protein>
<reference evidence="1 2" key="1">
    <citation type="submission" date="2018-08" db="EMBL/GenBank/DDBJ databases">
        <title>A genome reference for cultivated species of the human gut microbiota.</title>
        <authorList>
            <person name="Zou Y."/>
            <person name="Xue W."/>
            <person name="Luo G."/>
        </authorList>
    </citation>
    <scope>NUCLEOTIDE SEQUENCE [LARGE SCALE GENOMIC DNA]</scope>
    <source>
        <strain evidence="1 2">AF18-16LB</strain>
    </source>
</reference>
<evidence type="ECO:0000313" key="1">
    <source>
        <dbReference type="EMBL" id="RGT78975.1"/>
    </source>
</evidence>
<proteinExistence type="predicted"/>
<dbReference type="GO" id="GO:0003677">
    <property type="term" value="F:DNA binding"/>
    <property type="evidence" value="ECO:0007669"/>
    <property type="project" value="UniProtKB-KW"/>
</dbReference>
<organism evidence="1 2">
    <name type="scientific">Agathobacter rectalis</name>
    <dbReference type="NCBI Taxonomy" id="39491"/>
    <lineage>
        <taxon>Bacteria</taxon>
        <taxon>Bacillati</taxon>
        <taxon>Bacillota</taxon>
        <taxon>Clostridia</taxon>
        <taxon>Lachnospirales</taxon>
        <taxon>Lachnospiraceae</taxon>
        <taxon>Agathobacter</taxon>
    </lineage>
</organism>
<gene>
    <name evidence="1" type="ORF">DWX06_13520</name>
</gene>
<comment type="caution">
    <text evidence="1">The sequence shown here is derived from an EMBL/GenBank/DDBJ whole genome shotgun (WGS) entry which is preliminary data.</text>
</comment>
<sequence>MEYFTTSEMAKKWNILRRGVSLLCSQNRIEGAVLKGNVWLIPNNVKKPEDPRQVRKIG</sequence>